<dbReference type="FunFam" id="3.90.700.10:FF:000006">
    <property type="entry name" value="Succinate dehydrogenase flavoprotein subunit"/>
    <property type="match status" value="1"/>
</dbReference>
<dbReference type="KEGG" id="sphe:GFH32_15035"/>
<evidence type="ECO:0000259" key="15">
    <source>
        <dbReference type="Pfam" id="PF02910"/>
    </source>
</evidence>
<keyword evidence="7" id="KW-0285">Flavoprotein</keyword>
<evidence type="ECO:0000256" key="3">
    <source>
        <dbReference type="ARBA" id="ARBA00008040"/>
    </source>
</evidence>
<accession>A0A5Q0QIU9</accession>
<evidence type="ECO:0000256" key="11">
    <source>
        <dbReference type="ARBA" id="ARBA00023136"/>
    </source>
</evidence>
<dbReference type="FunFam" id="1.20.58.100:FF:000003">
    <property type="entry name" value="Succinate dehydrogenase flavoprotein subunit"/>
    <property type="match status" value="1"/>
</dbReference>
<dbReference type="Gene3D" id="3.50.50.60">
    <property type="entry name" value="FAD/NAD(P)-binding domain"/>
    <property type="match status" value="1"/>
</dbReference>
<feature type="active site" description="Proton acceptor" evidence="13">
    <location>
        <position position="336"/>
    </location>
</feature>
<evidence type="ECO:0000256" key="2">
    <source>
        <dbReference type="ARBA" id="ARBA00004413"/>
    </source>
</evidence>
<dbReference type="SUPFAM" id="SSF46977">
    <property type="entry name" value="Succinate dehydrogenase/fumarate reductase flavoprotein C-terminal domain"/>
    <property type="match status" value="1"/>
</dbReference>
<dbReference type="Pfam" id="PF02910">
    <property type="entry name" value="Succ_DH_flav_C"/>
    <property type="match status" value="1"/>
</dbReference>
<evidence type="ECO:0000259" key="14">
    <source>
        <dbReference type="Pfam" id="PF00890"/>
    </source>
</evidence>
<dbReference type="PANTHER" id="PTHR11632">
    <property type="entry name" value="SUCCINATE DEHYDROGENASE 2 FLAVOPROTEIN SUBUNIT"/>
    <property type="match status" value="1"/>
</dbReference>
<evidence type="ECO:0000256" key="7">
    <source>
        <dbReference type="ARBA" id="ARBA00022630"/>
    </source>
</evidence>
<dbReference type="GO" id="GO:0009055">
    <property type="term" value="F:electron transfer activity"/>
    <property type="evidence" value="ECO:0007669"/>
    <property type="project" value="TreeGrafter"/>
</dbReference>
<gene>
    <name evidence="16" type="primary">sdhA</name>
    <name evidence="16" type="ORF">GFH32_15035</name>
</gene>
<dbReference type="GO" id="GO:0008177">
    <property type="term" value="F:succinate dehydrogenase (quinone) activity"/>
    <property type="evidence" value="ECO:0007669"/>
    <property type="project" value="UniProtKB-EC"/>
</dbReference>
<dbReference type="Pfam" id="PF00890">
    <property type="entry name" value="FAD_binding_2"/>
    <property type="match status" value="1"/>
</dbReference>
<keyword evidence="11" id="KW-0472">Membrane</keyword>
<dbReference type="InterPro" id="IPR036188">
    <property type="entry name" value="FAD/NAD-bd_sf"/>
</dbReference>
<dbReference type="NCBIfam" id="TIGR01811">
    <property type="entry name" value="sdhA_Bsu"/>
    <property type="match status" value="1"/>
</dbReference>
<dbReference type="Gene3D" id="1.20.58.100">
    <property type="entry name" value="Fumarate reductase/succinate dehydrogenase flavoprotein-like, C-terminal domain"/>
    <property type="match status" value="1"/>
</dbReference>
<dbReference type="PANTHER" id="PTHR11632:SF53">
    <property type="entry name" value="SUCCINATE DEHYDROGENASE FLAVOPROTEIN SUBUNIT"/>
    <property type="match status" value="1"/>
</dbReference>
<dbReference type="PRINTS" id="PR00368">
    <property type="entry name" value="FADPNR"/>
</dbReference>
<dbReference type="InterPro" id="IPR011280">
    <property type="entry name" value="Succ_DH/Fum_Rdt_flav_su"/>
</dbReference>
<dbReference type="GO" id="GO:0009061">
    <property type="term" value="P:anaerobic respiration"/>
    <property type="evidence" value="ECO:0007669"/>
    <property type="project" value="TreeGrafter"/>
</dbReference>
<comment type="catalytic activity">
    <reaction evidence="12">
        <text>a quinone + succinate = fumarate + a quinol</text>
        <dbReference type="Rhea" id="RHEA:40523"/>
        <dbReference type="ChEBI" id="CHEBI:24646"/>
        <dbReference type="ChEBI" id="CHEBI:29806"/>
        <dbReference type="ChEBI" id="CHEBI:30031"/>
        <dbReference type="ChEBI" id="CHEBI:132124"/>
        <dbReference type="EC" id="1.3.5.1"/>
    </reaction>
</comment>
<dbReference type="GO" id="GO:0050660">
    <property type="term" value="F:flavin adenine dinucleotide binding"/>
    <property type="evidence" value="ECO:0007669"/>
    <property type="project" value="TreeGrafter"/>
</dbReference>
<dbReference type="AlphaFoldDB" id="A0A5Q0QIU9"/>
<dbReference type="SUPFAM" id="SSF51905">
    <property type="entry name" value="FAD/NAD(P)-binding domain"/>
    <property type="match status" value="1"/>
</dbReference>
<evidence type="ECO:0000313" key="16">
    <source>
        <dbReference type="EMBL" id="QGA27550.1"/>
    </source>
</evidence>
<dbReference type="FunFam" id="3.50.50.60:FF:000009">
    <property type="entry name" value="Succinate dehydrogenase flavoprotein subunit"/>
    <property type="match status" value="1"/>
</dbReference>
<dbReference type="InterPro" id="IPR030664">
    <property type="entry name" value="SdhA/FrdA/AprA"/>
</dbReference>
<evidence type="ECO:0000256" key="4">
    <source>
        <dbReference type="ARBA" id="ARBA00012792"/>
    </source>
</evidence>
<protein>
    <recommendedName>
        <fullName evidence="4">succinate dehydrogenase</fullName>
        <ecNumber evidence="4">1.3.5.1</ecNumber>
    </recommendedName>
</protein>
<organism evidence="16 17">
    <name type="scientific">Sphingobacterium zhuxiongii</name>
    <dbReference type="NCBI Taxonomy" id="2662364"/>
    <lineage>
        <taxon>Bacteria</taxon>
        <taxon>Pseudomonadati</taxon>
        <taxon>Bacteroidota</taxon>
        <taxon>Sphingobacteriia</taxon>
        <taxon>Sphingobacteriales</taxon>
        <taxon>Sphingobacteriaceae</taxon>
        <taxon>Sphingobacterium</taxon>
    </lineage>
</organism>
<evidence type="ECO:0000256" key="1">
    <source>
        <dbReference type="ARBA" id="ARBA00001974"/>
    </source>
</evidence>
<dbReference type="Proteomes" id="UP000326921">
    <property type="component" value="Chromosome"/>
</dbReference>
<reference evidence="16 17" key="1">
    <citation type="submission" date="2019-10" db="EMBL/GenBank/DDBJ databases">
        <authorList>
            <person name="Dong K."/>
        </authorList>
    </citation>
    <scope>NUCLEOTIDE SEQUENCE [LARGE SCALE GENOMIC DNA]</scope>
    <source>
        <strain evidence="17">dk4302</strain>
    </source>
</reference>
<sequence length="644" mass="71827">MLDSKVPAGPLALKWSKHKFDMKLVNPANKRKFTVIVVGTGLAGASAAASLAELGYNVKTFCYQDSPRRAHSIAAQGGINAAKNYQNDGDSVYRLFYDTIKGGDYRAREANVYRLAEVSVNIIDQCVAQGVPFAREYGGLLDNRSFGGAQVSRTFYARGQTGQQLLLGAYSALNRQIQKGKVQSYTRHEMLDIVKIDGEARGIITRDLVSGKVEAHEGHAVLLCTGGYGNVFFLSTNAMGCNVTAAWRAHKRGAFFANPCYTQIHPTCIPVTGDHQSKLTLMSESLRNDGRVWVPKTIELAEKLRKGEMKPKDIKEDDRDYFLERKYPSFGNLVPRDVASRNAKEMVDEGRGVGKSGVAVFLDFAEAIQRLGKDTVEAKYGNLFDMYYQITDENPYEQPMRIYPAVHYTMGGVWVDYNLMTTVPGLYCLGEANFSDHGANRLGASALMQGLSDGYFVIPFTVGDYLAKIGNFKPVDKNHPAFEETRKEVEGKINKLLSLRGSKTVDDIHKKLGHIMWEYCGMARTAEGLTKAKGLIQELRKEFWSDACVLGENEELNMSLEKAGRVADFLELGELMVDDALNRNESCGGHFRLESQTEEGEAKRDDDHYAYVAAWEYNGDNQPETLHKEELVFENVKLTQRSYK</sequence>
<dbReference type="GO" id="GO:0005886">
    <property type="term" value="C:plasma membrane"/>
    <property type="evidence" value="ECO:0007669"/>
    <property type="project" value="UniProtKB-SubCell"/>
</dbReference>
<evidence type="ECO:0000256" key="13">
    <source>
        <dbReference type="PIRSR" id="PIRSR630664-50"/>
    </source>
</evidence>
<keyword evidence="5" id="KW-0813">Transport</keyword>
<comment type="similarity">
    <text evidence="3">Belongs to the FAD-dependent oxidoreductase 2 family. FRD/SDH subfamily.</text>
</comment>
<comment type="subcellular location">
    <subcellularLocation>
        <location evidence="2">Cell membrane</location>
        <topology evidence="2">Peripheral membrane protein</topology>
        <orientation evidence="2">Cytoplasmic side</orientation>
    </subcellularLocation>
</comment>
<evidence type="ECO:0000256" key="9">
    <source>
        <dbReference type="ARBA" id="ARBA00022982"/>
    </source>
</evidence>
<dbReference type="InterPro" id="IPR027477">
    <property type="entry name" value="Succ_DH/fumarate_Rdtase_cat_sf"/>
</dbReference>
<evidence type="ECO:0000256" key="10">
    <source>
        <dbReference type="ARBA" id="ARBA00023002"/>
    </source>
</evidence>
<evidence type="ECO:0000256" key="5">
    <source>
        <dbReference type="ARBA" id="ARBA00022448"/>
    </source>
</evidence>
<proteinExistence type="inferred from homology"/>
<keyword evidence="17" id="KW-1185">Reference proteome</keyword>
<dbReference type="NCBIfam" id="NF005749">
    <property type="entry name" value="PRK07573.1"/>
    <property type="match status" value="1"/>
</dbReference>
<keyword evidence="8" id="KW-0274">FAD</keyword>
<dbReference type="InterPro" id="IPR015939">
    <property type="entry name" value="Fum_Rdtase/Succ_DH_flav-like_C"/>
</dbReference>
<name>A0A5Q0QIU9_9SPHI</name>
<dbReference type="RefSeq" id="WP_153512386.1">
    <property type="nucleotide sequence ID" value="NZ_CP045652.1"/>
</dbReference>
<dbReference type="InterPro" id="IPR037099">
    <property type="entry name" value="Fum_R/Succ_DH_flav-like_C_sf"/>
</dbReference>
<keyword evidence="6" id="KW-1003">Cell membrane</keyword>
<feature type="domain" description="Fumarate reductase/succinate dehydrogenase flavoprotein-like C-terminal" evidence="15">
    <location>
        <begin position="509"/>
        <end position="643"/>
    </location>
</feature>
<dbReference type="Gene3D" id="3.90.700.10">
    <property type="entry name" value="Succinate dehydrogenase/fumarate reductase flavoprotein, catalytic domain"/>
    <property type="match status" value="1"/>
</dbReference>
<comment type="cofactor">
    <cofactor evidence="1">
        <name>FAD</name>
        <dbReference type="ChEBI" id="CHEBI:57692"/>
    </cofactor>
</comment>
<dbReference type="EC" id="1.3.5.1" evidence="4"/>
<evidence type="ECO:0000256" key="12">
    <source>
        <dbReference type="ARBA" id="ARBA00049220"/>
    </source>
</evidence>
<evidence type="ECO:0000256" key="8">
    <source>
        <dbReference type="ARBA" id="ARBA00022827"/>
    </source>
</evidence>
<evidence type="ECO:0000313" key="17">
    <source>
        <dbReference type="Proteomes" id="UP000326921"/>
    </source>
</evidence>
<evidence type="ECO:0000256" key="6">
    <source>
        <dbReference type="ARBA" id="ARBA00022475"/>
    </source>
</evidence>
<feature type="domain" description="FAD-dependent oxidoreductase 2 FAD-binding" evidence="14">
    <location>
        <begin position="35"/>
        <end position="447"/>
    </location>
</feature>
<keyword evidence="10 16" id="KW-0560">Oxidoreductase</keyword>
<dbReference type="SUPFAM" id="SSF56425">
    <property type="entry name" value="Succinate dehydrogenase/fumarate reductase flavoprotein, catalytic domain"/>
    <property type="match status" value="1"/>
</dbReference>
<dbReference type="EMBL" id="CP045652">
    <property type="protein sequence ID" value="QGA27550.1"/>
    <property type="molecule type" value="Genomic_DNA"/>
</dbReference>
<dbReference type="InterPro" id="IPR003953">
    <property type="entry name" value="FAD-dep_OxRdtase_2_FAD-bd"/>
</dbReference>
<keyword evidence="9" id="KW-0249">Electron transport</keyword>